<gene>
    <name evidence="1" type="ORF">EVAR_37079_1</name>
</gene>
<organism evidence="1 2">
    <name type="scientific">Eumeta variegata</name>
    <name type="common">Bagworm moth</name>
    <name type="synonym">Eumeta japonica</name>
    <dbReference type="NCBI Taxonomy" id="151549"/>
    <lineage>
        <taxon>Eukaryota</taxon>
        <taxon>Metazoa</taxon>
        <taxon>Ecdysozoa</taxon>
        <taxon>Arthropoda</taxon>
        <taxon>Hexapoda</taxon>
        <taxon>Insecta</taxon>
        <taxon>Pterygota</taxon>
        <taxon>Neoptera</taxon>
        <taxon>Endopterygota</taxon>
        <taxon>Lepidoptera</taxon>
        <taxon>Glossata</taxon>
        <taxon>Ditrysia</taxon>
        <taxon>Tineoidea</taxon>
        <taxon>Psychidae</taxon>
        <taxon>Oiketicinae</taxon>
        <taxon>Eumeta</taxon>
    </lineage>
</organism>
<reference evidence="1 2" key="1">
    <citation type="journal article" date="2019" name="Commun. Biol.">
        <title>The bagworm genome reveals a unique fibroin gene that provides high tensile strength.</title>
        <authorList>
            <person name="Kono N."/>
            <person name="Nakamura H."/>
            <person name="Ohtoshi R."/>
            <person name="Tomita M."/>
            <person name="Numata K."/>
            <person name="Arakawa K."/>
        </authorList>
    </citation>
    <scope>NUCLEOTIDE SEQUENCE [LARGE SCALE GENOMIC DNA]</scope>
</reference>
<dbReference type="AlphaFoldDB" id="A0A4C1WIN1"/>
<evidence type="ECO:0008006" key="3">
    <source>
        <dbReference type="Google" id="ProtNLM"/>
    </source>
</evidence>
<protein>
    <recommendedName>
        <fullName evidence="3">Histone-lysine N-methyltransferase SETMAR</fullName>
    </recommendedName>
</protein>
<proteinExistence type="predicted"/>
<sequence>MRYTFVEYSEVPSSFHCCILPSEWASTTATASTTSRASGKSKRGRVNLKDEFRDGRPSTAVNDKNVDDVRRMITTNRHVTDREIGASLGTDMSQI</sequence>
<accession>A0A4C1WIN1</accession>
<name>A0A4C1WIN1_EUMVA</name>
<evidence type="ECO:0000313" key="1">
    <source>
        <dbReference type="EMBL" id="GBP49994.1"/>
    </source>
</evidence>
<dbReference type="OrthoDB" id="10017160at2759"/>
<evidence type="ECO:0000313" key="2">
    <source>
        <dbReference type="Proteomes" id="UP000299102"/>
    </source>
</evidence>
<keyword evidence="2" id="KW-1185">Reference proteome</keyword>
<dbReference type="EMBL" id="BGZK01000555">
    <property type="protein sequence ID" value="GBP49994.1"/>
    <property type="molecule type" value="Genomic_DNA"/>
</dbReference>
<comment type="caution">
    <text evidence="1">The sequence shown here is derived from an EMBL/GenBank/DDBJ whole genome shotgun (WGS) entry which is preliminary data.</text>
</comment>
<dbReference type="Proteomes" id="UP000299102">
    <property type="component" value="Unassembled WGS sequence"/>
</dbReference>